<dbReference type="PANTHER" id="PTHR44757">
    <property type="entry name" value="DIGUANYLATE CYCLASE DGCP"/>
    <property type="match status" value="1"/>
</dbReference>
<feature type="modified residue" description="4-aspartylphosphate" evidence="1">
    <location>
        <position position="61"/>
    </location>
</feature>
<proteinExistence type="predicted"/>
<gene>
    <name evidence="6" type="ORF">GO608_03580</name>
</gene>
<dbReference type="InterPro" id="IPR052155">
    <property type="entry name" value="Biofilm_reg_signaling"/>
</dbReference>
<dbReference type="InterPro" id="IPR011006">
    <property type="entry name" value="CheY-like_superfamily"/>
</dbReference>
<evidence type="ECO:0000313" key="7">
    <source>
        <dbReference type="Proteomes" id="UP000601990"/>
    </source>
</evidence>
<dbReference type="Pfam" id="PF00563">
    <property type="entry name" value="EAL"/>
    <property type="match status" value="1"/>
</dbReference>
<dbReference type="Gene3D" id="3.40.50.2300">
    <property type="match status" value="1"/>
</dbReference>
<dbReference type="Gene3D" id="3.20.20.450">
    <property type="entry name" value="EAL domain"/>
    <property type="match status" value="1"/>
</dbReference>
<dbReference type="InterPro" id="IPR035919">
    <property type="entry name" value="EAL_sf"/>
</dbReference>
<dbReference type="PROSITE" id="PS50883">
    <property type="entry name" value="EAL"/>
    <property type="match status" value="1"/>
</dbReference>
<name>A0ABX1MWP2_9RHOO</name>
<dbReference type="CDD" id="cd01949">
    <property type="entry name" value="GGDEF"/>
    <property type="match status" value="1"/>
</dbReference>
<feature type="domain" description="Response regulatory" evidence="3">
    <location>
        <begin position="8"/>
        <end position="129"/>
    </location>
</feature>
<dbReference type="SUPFAM" id="SSF141868">
    <property type="entry name" value="EAL domain-like"/>
    <property type="match status" value="1"/>
</dbReference>
<keyword evidence="7" id="KW-1185">Reference proteome</keyword>
<evidence type="ECO:0000259" key="5">
    <source>
        <dbReference type="PROSITE" id="PS50887"/>
    </source>
</evidence>
<keyword evidence="2" id="KW-0175">Coiled coil</keyword>
<sequence length="638" mass="70903">MDPEENPLVLVVNDDDASLKAITALLETAAEQLRFTIMTARSGEEALRQLLDHEFATILLDVNMPGLDGFETARLIHGRPRSAAIPIIFLTAHRSDELDRIKGYEAGAADYLFTPLVPQVLQAKVGVFVELCRQRRELEHKAALLADLNRELQVQRLEDLERANAALQTEVAERRGAEKLARDLALRDTLTGFFNRRSLNERLAHAIAVAGRQNDRLALLFLDLDRFKHVNDSLGHDKGDELLKQVAARLRCAVREADTLARFGGDEFVVLLENLHDRDDAAQVAIKICAALAHPFELGSSTVKVSASVGISLYPDDGTSAGVLMKNADLAMYEAKQRGRNGHEFYHEELNRRLLERIRHERELQQALDNDEFELHYQPKVNVVDGTIAGLEALLRWHHPQLGFLSAEQFMGLAEETGMLVPLGEWALRAACRQARQWQDAGWLKDTVRIAVNVAEPQIYSALPDTLARLLDEHELSPAHIELEITETLLMRDVDQAASVLAQIGATGVSIAVDDFGTGYSSLAILKALPIHILKIDQSFVRDLPHDRDTHAIVTAIVQMAHAIGLNVIAEGVENEAQLGALRRLGCDEYQGYLYSKPLSASELTKKFTTGGAKRMQGNMRWRALAVNCENQLSLAEK</sequence>
<dbReference type="InterPro" id="IPR043128">
    <property type="entry name" value="Rev_trsase/Diguanyl_cyclase"/>
</dbReference>
<reference evidence="6" key="1">
    <citation type="submission" date="2019-12" db="EMBL/GenBank/DDBJ databases">
        <title>Comparative genomics gives insights into the taxonomy of the Azoarcus-Aromatoleum group and reveals separate origins of nif in the plant-associated Azoarcus and non-plant-associated Aromatoleum sub-groups.</title>
        <authorList>
            <person name="Lafos M."/>
            <person name="Maluk M."/>
            <person name="Batista M."/>
            <person name="Junghare M."/>
            <person name="Carmona M."/>
            <person name="Faoro H."/>
            <person name="Cruz L.M."/>
            <person name="Battistoni F."/>
            <person name="De Souza E."/>
            <person name="Pedrosa F."/>
            <person name="Chen W.-M."/>
            <person name="Poole P.S."/>
            <person name="Dixon R.A."/>
            <person name="James E.K."/>
        </authorList>
    </citation>
    <scope>NUCLEOTIDE SEQUENCE</scope>
    <source>
        <strain evidence="6">U120</strain>
    </source>
</reference>
<dbReference type="Pfam" id="PF00990">
    <property type="entry name" value="GGDEF"/>
    <property type="match status" value="1"/>
</dbReference>
<dbReference type="SMART" id="SM00448">
    <property type="entry name" value="REC"/>
    <property type="match status" value="1"/>
</dbReference>
<dbReference type="Gene3D" id="3.30.70.270">
    <property type="match status" value="1"/>
</dbReference>
<dbReference type="InterPro" id="IPR001789">
    <property type="entry name" value="Sig_transdc_resp-reg_receiver"/>
</dbReference>
<dbReference type="InterPro" id="IPR029787">
    <property type="entry name" value="Nucleotide_cyclase"/>
</dbReference>
<keyword evidence="1" id="KW-0597">Phosphoprotein</keyword>
<dbReference type="PROSITE" id="PS50110">
    <property type="entry name" value="RESPONSE_REGULATORY"/>
    <property type="match status" value="1"/>
</dbReference>
<dbReference type="NCBIfam" id="TIGR00254">
    <property type="entry name" value="GGDEF"/>
    <property type="match status" value="1"/>
</dbReference>
<evidence type="ECO:0000259" key="4">
    <source>
        <dbReference type="PROSITE" id="PS50883"/>
    </source>
</evidence>
<dbReference type="SUPFAM" id="SSF52172">
    <property type="entry name" value="CheY-like"/>
    <property type="match status" value="1"/>
</dbReference>
<dbReference type="SMART" id="SM00052">
    <property type="entry name" value="EAL"/>
    <property type="match status" value="1"/>
</dbReference>
<protein>
    <submittedName>
        <fullName evidence="6">EAL domain-containing protein</fullName>
    </submittedName>
</protein>
<feature type="coiled-coil region" evidence="2">
    <location>
        <begin position="135"/>
        <end position="177"/>
    </location>
</feature>
<dbReference type="InterPro" id="IPR001633">
    <property type="entry name" value="EAL_dom"/>
</dbReference>
<dbReference type="CDD" id="cd01948">
    <property type="entry name" value="EAL"/>
    <property type="match status" value="1"/>
</dbReference>
<accession>A0ABX1MWP2</accession>
<dbReference type="SUPFAM" id="SSF55073">
    <property type="entry name" value="Nucleotide cyclase"/>
    <property type="match status" value="1"/>
</dbReference>
<dbReference type="InterPro" id="IPR000160">
    <property type="entry name" value="GGDEF_dom"/>
</dbReference>
<organism evidence="6 7">
    <name type="scientific">Aromatoleum buckelii</name>
    <dbReference type="NCBI Taxonomy" id="200254"/>
    <lineage>
        <taxon>Bacteria</taxon>
        <taxon>Pseudomonadati</taxon>
        <taxon>Pseudomonadota</taxon>
        <taxon>Betaproteobacteria</taxon>
        <taxon>Rhodocyclales</taxon>
        <taxon>Rhodocyclaceae</taxon>
        <taxon>Aromatoleum</taxon>
    </lineage>
</organism>
<dbReference type="EMBL" id="WTVH01000004">
    <property type="protein sequence ID" value="NMF92408.1"/>
    <property type="molecule type" value="Genomic_DNA"/>
</dbReference>
<dbReference type="PANTHER" id="PTHR44757:SF2">
    <property type="entry name" value="BIOFILM ARCHITECTURE MAINTENANCE PROTEIN MBAA"/>
    <property type="match status" value="1"/>
</dbReference>
<evidence type="ECO:0000256" key="1">
    <source>
        <dbReference type="PROSITE-ProRule" id="PRU00169"/>
    </source>
</evidence>
<dbReference type="Proteomes" id="UP000601990">
    <property type="component" value="Unassembled WGS sequence"/>
</dbReference>
<comment type="caution">
    <text evidence="6">The sequence shown here is derived from an EMBL/GenBank/DDBJ whole genome shotgun (WGS) entry which is preliminary data.</text>
</comment>
<dbReference type="PROSITE" id="PS50887">
    <property type="entry name" value="GGDEF"/>
    <property type="match status" value="1"/>
</dbReference>
<evidence type="ECO:0000313" key="6">
    <source>
        <dbReference type="EMBL" id="NMF92408.1"/>
    </source>
</evidence>
<feature type="domain" description="GGDEF" evidence="5">
    <location>
        <begin position="215"/>
        <end position="348"/>
    </location>
</feature>
<evidence type="ECO:0000256" key="2">
    <source>
        <dbReference type="SAM" id="Coils"/>
    </source>
</evidence>
<dbReference type="SMART" id="SM00267">
    <property type="entry name" value="GGDEF"/>
    <property type="match status" value="1"/>
</dbReference>
<feature type="domain" description="EAL" evidence="4">
    <location>
        <begin position="357"/>
        <end position="612"/>
    </location>
</feature>
<evidence type="ECO:0000259" key="3">
    <source>
        <dbReference type="PROSITE" id="PS50110"/>
    </source>
</evidence>
<dbReference type="CDD" id="cd17574">
    <property type="entry name" value="REC_OmpR"/>
    <property type="match status" value="1"/>
</dbReference>
<dbReference type="RefSeq" id="WP_169197720.1">
    <property type="nucleotide sequence ID" value="NZ_WTVH02000010.1"/>
</dbReference>
<dbReference type="Pfam" id="PF00072">
    <property type="entry name" value="Response_reg"/>
    <property type="match status" value="1"/>
</dbReference>